<dbReference type="PROSITE" id="PS50931">
    <property type="entry name" value="HTH_LYSR"/>
    <property type="match status" value="1"/>
</dbReference>
<dbReference type="RefSeq" id="WP_265686339.1">
    <property type="nucleotide sequence ID" value="NZ_JAKRRX010000006.1"/>
</dbReference>
<evidence type="ECO:0000256" key="3">
    <source>
        <dbReference type="ARBA" id="ARBA00023125"/>
    </source>
</evidence>
<comment type="caution">
    <text evidence="6">The sequence shown here is derived from an EMBL/GenBank/DDBJ whole genome shotgun (WGS) entry which is preliminary data.</text>
</comment>
<sequence length="301" mass="34352">MKNTELNLIPIFVAIYEELNLSKAANRLDISQPAVSKALARMRDIYDDPLFHRNTSGVEPTTFAGDIYPAMSAALKNYTSTLNASRDFDPKVTNRIFSIACVSPANYDLMPKVMNLISEVAPNISLEVHPLFTEDYESDLRLQRHDLIIDMTPRGRTSLKYDVISNENLVVVCNQDHPRVDDSITMEQFLEEEHVVVSRWHTRRSLLSSDDFGDLDQRKIVYRAAGVIEMFPVIQGSERIGMLPESTVNDFSERYGVKAVPLPFDLPNIDLCMIWHPSRTSESGHRWLRDKIKQAAKQRIK</sequence>
<dbReference type="PRINTS" id="PR00039">
    <property type="entry name" value="HTHLYSR"/>
</dbReference>
<proteinExistence type="inferred from homology"/>
<dbReference type="InterPro" id="IPR005119">
    <property type="entry name" value="LysR_subst-bd"/>
</dbReference>
<keyword evidence="7" id="KW-1185">Reference proteome</keyword>
<name>A0A9X3CBD8_9VIBR</name>
<dbReference type="InterPro" id="IPR036388">
    <property type="entry name" value="WH-like_DNA-bd_sf"/>
</dbReference>
<dbReference type="InterPro" id="IPR050389">
    <property type="entry name" value="LysR-type_TF"/>
</dbReference>
<evidence type="ECO:0000256" key="4">
    <source>
        <dbReference type="ARBA" id="ARBA00023163"/>
    </source>
</evidence>
<dbReference type="PANTHER" id="PTHR30118:SF6">
    <property type="entry name" value="HTH-TYPE TRANSCRIPTIONAL REGULATOR LEUO"/>
    <property type="match status" value="1"/>
</dbReference>
<keyword evidence="4" id="KW-0804">Transcription</keyword>
<dbReference type="Gene3D" id="3.40.190.10">
    <property type="entry name" value="Periplasmic binding protein-like II"/>
    <property type="match status" value="2"/>
</dbReference>
<dbReference type="SUPFAM" id="SSF46785">
    <property type="entry name" value="Winged helix' DNA-binding domain"/>
    <property type="match status" value="1"/>
</dbReference>
<dbReference type="Pfam" id="PF03466">
    <property type="entry name" value="LysR_substrate"/>
    <property type="match status" value="1"/>
</dbReference>
<evidence type="ECO:0000256" key="2">
    <source>
        <dbReference type="ARBA" id="ARBA00023015"/>
    </source>
</evidence>
<reference evidence="6" key="1">
    <citation type="submission" date="2022-02" db="EMBL/GenBank/DDBJ databases">
        <title>Vibrio sp. nov., a new bacterium isolated from Bohai sea, China.</title>
        <authorList>
            <person name="Yuan Y."/>
        </authorList>
    </citation>
    <scope>NUCLEOTIDE SEQUENCE</scope>
    <source>
        <strain evidence="6">DBSS07</strain>
    </source>
</reference>
<feature type="domain" description="HTH lysR-type" evidence="5">
    <location>
        <begin position="4"/>
        <end position="61"/>
    </location>
</feature>
<accession>A0A9X3CBD8</accession>
<dbReference type="SUPFAM" id="SSF53850">
    <property type="entry name" value="Periplasmic binding protein-like II"/>
    <property type="match status" value="1"/>
</dbReference>
<keyword evidence="2" id="KW-0805">Transcription regulation</keyword>
<dbReference type="GO" id="GO:0003700">
    <property type="term" value="F:DNA-binding transcription factor activity"/>
    <property type="evidence" value="ECO:0007669"/>
    <property type="project" value="InterPro"/>
</dbReference>
<evidence type="ECO:0000313" key="6">
    <source>
        <dbReference type="EMBL" id="MCW8332583.1"/>
    </source>
</evidence>
<dbReference type="Proteomes" id="UP001155586">
    <property type="component" value="Unassembled WGS sequence"/>
</dbReference>
<dbReference type="InterPro" id="IPR000847">
    <property type="entry name" value="LysR_HTH_N"/>
</dbReference>
<evidence type="ECO:0000313" key="7">
    <source>
        <dbReference type="Proteomes" id="UP001155586"/>
    </source>
</evidence>
<organism evidence="6 7">
    <name type="scientific">Vibrio paucivorans</name>
    <dbReference type="NCBI Taxonomy" id="2829489"/>
    <lineage>
        <taxon>Bacteria</taxon>
        <taxon>Pseudomonadati</taxon>
        <taxon>Pseudomonadota</taxon>
        <taxon>Gammaproteobacteria</taxon>
        <taxon>Vibrionales</taxon>
        <taxon>Vibrionaceae</taxon>
        <taxon>Vibrio</taxon>
    </lineage>
</organism>
<dbReference type="InterPro" id="IPR036390">
    <property type="entry name" value="WH_DNA-bd_sf"/>
</dbReference>
<dbReference type="CDD" id="cd08466">
    <property type="entry name" value="PBP2_LeuO"/>
    <property type="match status" value="1"/>
</dbReference>
<dbReference type="AlphaFoldDB" id="A0A9X3CBD8"/>
<comment type="similarity">
    <text evidence="1">Belongs to the LysR transcriptional regulatory family.</text>
</comment>
<dbReference type="EMBL" id="JAKRRX010000006">
    <property type="protein sequence ID" value="MCW8332583.1"/>
    <property type="molecule type" value="Genomic_DNA"/>
</dbReference>
<dbReference type="Pfam" id="PF00126">
    <property type="entry name" value="HTH_1"/>
    <property type="match status" value="1"/>
</dbReference>
<evidence type="ECO:0000256" key="1">
    <source>
        <dbReference type="ARBA" id="ARBA00009437"/>
    </source>
</evidence>
<protein>
    <submittedName>
        <fullName evidence="6">LysR family transcriptional regulator</fullName>
    </submittedName>
</protein>
<keyword evidence="3" id="KW-0238">DNA-binding</keyword>
<evidence type="ECO:0000259" key="5">
    <source>
        <dbReference type="PROSITE" id="PS50931"/>
    </source>
</evidence>
<gene>
    <name evidence="6" type="ORF">MD483_01895</name>
</gene>
<dbReference type="Gene3D" id="1.10.10.10">
    <property type="entry name" value="Winged helix-like DNA-binding domain superfamily/Winged helix DNA-binding domain"/>
    <property type="match status" value="1"/>
</dbReference>
<dbReference type="GO" id="GO:0003677">
    <property type="term" value="F:DNA binding"/>
    <property type="evidence" value="ECO:0007669"/>
    <property type="project" value="UniProtKB-KW"/>
</dbReference>
<dbReference type="PANTHER" id="PTHR30118">
    <property type="entry name" value="HTH-TYPE TRANSCRIPTIONAL REGULATOR LEUO-RELATED"/>
    <property type="match status" value="1"/>
</dbReference>